<dbReference type="RefSeq" id="WP_200522531.1">
    <property type="nucleotide sequence ID" value="NZ_JAEHNZ010000002.1"/>
</dbReference>
<dbReference type="Proteomes" id="UP000614058">
    <property type="component" value="Unassembled WGS sequence"/>
</dbReference>
<accession>A0ABS1BT76</accession>
<gene>
    <name evidence="1" type="ORF">JDW22_07650</name>
</gene>
<keyword evidence="2" id="KW-1185">Reference proteome</keyword>
<evidence type="ECO:0000313" key="1">
    <source>
        <dbReference type="EMBL" id="MBK0396453.1"/>
    </source>
</evidence>
<name>A0ABS1BT76_9NEIS</name>
<proteinExistence type="predicted"/>
<comment type="caution">
    <text evidence="1">The sequence shown here is derived from an EMBL/GenBank/DDBJ whole genome shotgun (WGS) entry which is preliminary data.</text>
</comment>
<dbReference type="EMBL" id="JAEHNZ010000002">
    <property type="protein sequence ID" value="MBK0396453.1"/>
    <property type="molecule type" value="Genomic_DNA"/>
</dbReference>
<reference evidence="1 2" key="1">
    <citation type="journal article" date="2021" name="Pathogens">
        <title>Isolation and Characterization of Kingella bonacorsii sp. nov., A Novel Kingella Species Detected in a Stable Periodontitis Subject.</title>
        <authorList>
            <person name="Antezack A."/>
            <person name="Boxberger M."/>
            <person name="Rolland C."/>
            <person name="Monnet-Corti V."/>
            <person name="La Scola B."/>
        </authorList>
    </citation>
    <scope>NUCLEOTIDE SEQUENCE [LARGE SCALE GENOMIC DNA]</scope>
    <source>
        <strain evidence="1 2">Marseille-Q4569</strain>
    </source>
</reference>
<protein>
    <submittedName>
        <fullName evidence="1">Uncharacterized protein</fullName>
    </submittedName>
</protein>
<organism evidence="1 2">
    <name type="scientific">Kingella bonacorsii</name>
    <dbReference type="NCBI Taxonomy" id="2796361"/>
    <lineage>
        <taxon>Bacteria</taxon>
        <taxon>Pseudomonadati</taxon>
        <taxon>Pseudomonadota</taxon>
        <taxon>Betaproteobacteria</taxon>
        <taxon>Neisseriales</taxon>
        <taxon>Neisseriaceae</taxon>
        <taxon>Kingella</taxon>
    </lineage>
</organism>
<sequence>MFPRLIRQPENRLRCPRVKPEHNFQAALCQAQQYPLYSTPQKLVQAI</sequence>
<evidence type="ECO:0000313" key="2">
    <source>
        <dbReference type="Proteomes" id="UP000614058"/>
    </source>
</evidence>